<evidence type="ECO:0000313" key="2">
    <source>
        <dbReference type="RefSeq" id="XP_033366710.1"/>
    </source>
</evidence>
<gene>
    <name evidence="2" type="primary">LOC117243382</name>
</gene>
<sequence>MIINHRKKVAFLSYLKLGQKSLIGVEKSDFSRLQDPSGNPVYQQGVTSVCVTSRGFLEAEPVIAGAGGGGTLPHRGSFAPPSGFCSFVPPPPSTSSFSPPSSLLLSFELCSVTPHLSLLYQGRKLLPLISIARFNPPGTL</sequence>
<keyword evidence="1" id="KW-1185">Reference proteome</keyword>
<protein>
    <submittedName>
        <fullName evidence="2">Uncharacterized protein LOC117243382 isoform X1</fullName>
    </submittedName>
</protein>
<name>A0A6J3LNH6_9HYME</name>
<dbReference type="RefSeq" id="XP_033366710.1">
    <property type="nucleotide sequence ID" value="XM_033510819.1"/>
</dbReference>
<dbReference type="Proteomes" id="UP000504631">
    <property type="component" value="Unplaced"/>
</dbReference>
<dbReference type="GeneID" id="117243382"/>
<evidence type="ECO:0000313" key="1">
    <source>
        <dbReference type="Proteomes" id="UP000504631"/>
    </source>
</evidence>
<dbReference type="AlphaFoldDB" id="A0A6J3LNH6"/>
<organism evidence="1 2">
    <name type="scientific">Bombus vosnesenskii</name>
    <dbReference type="NCBI Taxonomy" id="207650"/>
    <lineage>
        <taxon>Eukaryota</taxon>
        <taxon>Metazoa</taxon>
        <taxon>Ecdysozoa</taxon>
        <taxon>Arthropoda</taxon>
        <taxon>Hexapoda</taxon>
        <taxon>Insecta</taxon>
        <taxon>Pterygota</taxon>
        <taxon>Neoptera</taxon>
        <taxon>Endopterygota</taxon>
        <taxon>Hymenoptera</taxon>
        <taxon>Apocrita</taxon>
        <taxon>Aculeata</taxon>
        <taxon>Apoidea</taxon>
        <taxon>Anthophila</taxon>
        <taxon>Apidae</taxon>
        <taxon>Bombus</taxon>
        <taxon>Pyrobombus</taxon>
    </lineage>
</organism>
<proteinExistence type="predicted"/>
<accession>A0A6J3LNH6</accession>
<dbReference type="KEGG" id="bvk:117243382"/>
<reference evidence="2" key="1">
    <citation type="submission" date="2025-08" db="UniProtKB">
        <authorList>
            <consortium name="RefSeq"/>
        </authorList>
    </citation>
    <scope>IDENTIFICATION</scope>
    <source>
        <tissue evidence="2">Muscle</tissue>
    </source>
</reference>